<keyword evidence="3" id="KW-1185">Reference proteome</keyword>
<feature type="region of interest" description="Disordered" evidence="1">
    <location>
        <begin position="1843"/>
        <end position="1904"/>
    </location>
</feature>
<feature type="compositionally biased region" description="Acidic residues" evidence="1">
    <location>
        <begin position="2163"/>
        <end position="2199"/>
    </location>
</feature>
<dbReference type="GO" id="GO:0005854">
    <property type="term" value="C:nascent polypeptide-associated complex"/>
    <property type="evidence" value="ECO:0007669"/>
    <property type="project" value="InterPro"/>
</dbReference>
<feature type="region of interest" description="Disordered" evidence="1">
    <location>
        <begin position="1670"/>
        <end position="1831"/>
    </location>
</feature>
<feature type="region of interest" description="Disordered" evidence="1">
    <location>
        <begin position="2019"/>
        <end position="2086"/>
    </location>
</feature>
<feature type="region of interest" description="Disordered" evidence="1">
    <location>
        <begin position="1091"/>
        <end position="1112"/>
    </location>
</feature>
<protein>
    <submittedName>
        <fullName evidence="2">Uncharacterized protein</fullName>
    </submittedName>
</protein>
<feature type="compositionally biased region" description="Basic and acidic residues" evidence="1">
    <location>
        <begin position="1744"/>
        <end position="1753"/>
    </location>
</feature>
<feature type="region of interest" description="Disordered" evidence="1">
    <location>
        <begin position="314"/>
        <end position="352"/>
    </location>
</feature>
<dbReference type="EMBL" id="LSRX01000113">
    <property type="protein sequence ID" value="OLQ08636.1"/>
    <property type="molecule type" value="Genomic_DNA"/>
</dbReference>
<comment type="caution">
    <text evidence="2">The sequence shown here is derived from an EMBL/GenBank/DDBJ whole genome shotgun (WGS) entry which is preliminary data.</text>
</comment>
<dbReference type="PANTHER" id="PTHR21713">
    <property type="entry name" value="NASCENT POLYPEPTIDE ASSOCIATED COMPLEX ALPHA SUBUNIT-RELATED"/>
    <property type="match status" value="1"/>
</dbReference>
<evidence type="ECO:0000256" key="1">
    <source>
        <dbReference type="SAM" id="MobiDB-lite"/>
    </source>
</evidence>
<organism evidence="2 3">
    <name type="scientific">Symbiodinium microadriaticum</name>
    <name type="common">Dinoflagellate</name>
    <name type="synonym">Zooxanthella microadriatica</name>
    <dbReference type="NCBI Taxonomy" id="2951"/>
    <lineage>
        <taxon>Eukaryota</taxon>
        <taxon>Sar</taxon>
        <taxon>Alveolata</taxon>
        <taxon>Dinophyceae</taxon>
        <taxon>Suessiales</taxon>
        <taxon>Symbiodiniaceae</taxon>
        <taxon>Symbiodinium</taxon>
    </lineage>
</organism>
<dbReference type="InterPro" id="IPR016641">
    <property type="entry name" value="EGD2/NACA0like"/>
</dbReference>
<feature type="region of interest" description="Disordered" evidence="1">
    <location>
        <begin position="2104"/>
        <end position="2216"/>
    </location>
</feature>
<feature type="compositionally biased region" description="Basic and acidic residues" evidence="1">
    <location>
        <begin position="26"/>
        <end position="35"/>
    </location>
</feature>
<feature type="compositionally biased region" description="Basic residues" evidence="1">
    <location>
        <begin position="1775"/>
        <end position="1784"/>
    </location>
</feature>
<feature type="compositionally biased region" description="Acidic residues" evidence="1">
    <location>
        <begin position="1"/>
        <end position="12"/>
    </location>
</feature>
<dbReference type="Proteomes" id="UP000186817">
    <property type="component" value="Unassembled WGS sequence"/>
</dbReference>
<sequence length="2216" mass="247488">MSSEDTDVDALSESESSTATDVGEIESSRDSHESYSGDDSEYSTEYSVCYDSSSSDAGLPDWEDACKRAKREPFLCHELNKSQRRYLSGMLARVKRFLKYDFPVMSDCSGAEGGILALQALGVQVDHISSSEINCIATDFIAAQPFFHIVDTIGKLKEYVHGIMEIDSKAIGDVVSRPRLYFVGIHRSVAAPGISSNAKLQNALDSILAKAKNNCPPPTPWYDLLLDDVDQEAIDVLATMHGEKRPAIVNVSQQLHRMHVQRKFIPCLTPQCNMYLLHRGRCLTGLEMMLFQGFDIGKLNLYGLDDKVLFGEEDSGSEDAYQSNGKSVKRAEDEEEETSGTSSSSSSSASSKTTGNVAWYLEGRRVCRAAFVKILGISPGQCPRDVVNLLKRKLERLFQDRPEDVHVEHVTVIRDFDKELPVSAKIYNIFRKRKHDDDEHKVIPHSFTFVRRESLPRDLDQTKIDEFTDLADWLEKCYVRQYPRGRGEVSLPMDVKAEAAEAKPDDAGSQLCGVGPGPAIVQNLKEKVELAFLEATKDAHIGDMMSRWFPLTLEGQSDFAKVMLHYVGLPAVAQHVQPHRAINHIPADSKTDMWLNPWMIDYSRQCKYGESSKYPDMCTLRVHFFSILAAGFEASREPLDVRFVSEKGPMPIVDGIEIFSVKLVDGFTKSLCDVTAEDLSEDASMATCVATLKYLKGNFKRHDREEEYLYDALALTQRTGEKQQASPMELVSVFSEAVRLKKKTIGAKSTRDLLNLCVQDYNKVVGKGQKLKQETVKIIYNVLRCPLIFKETLLTMYSDYRHFNAGVIVAKEVSEMATISWVKRITAAHRSKAPPESSQKTQKAAQMGNEQLRELMEMCCLWEWITPVMQRCLGTGTQKLTDAWEMGTLDMELRGVVRVRDPAWNPEKMGFFLEARGHMQHQFMEKGQANVQNALRVAEKSAFDLKRQAAVAMLESVSVPNYQDHPQSLHKSAWTHVRRFGEDAFPVFNLQPKKRQGSERDFESPPMDPLVQPWLAQAMTGLQGGVRSASSELVVYVANLVAQGVVSSAKVTFLIQALQSAAANNPNNFVGVVLLPNRACDESYLNRKEEQDIKDGKDVKAETQENDEAEEDAEKAIDVEAVTALRDFKYQLQVTLQEPARQLSVKPLTLIFEEASIYGQRAACHEAWLVTSSTSTVMSRKSLFKRLIVEKIPMLPRAVVCLHLVAMCKCCLSSYFVSLSGTSEDMVKVEVGRKFLGDTNRLSRTQEQRQHLGGTGLMKKILTSLEISKSKTVVVDLFAHDGWLPLACLQLHMDKYSITCGSVAHTEIEYKFSKEVLLHEFFDRAKSKQLTIAGFPDFTAALADLTKVHTETSRPDYEYLVTVPVGGDLIVLAALMSKFENSVFAADFATALKKHDEEFNKKRKRASVADAQSQTENHRRKREANTPRLLESTCGDVSLFYDTDENSLWVGADKICGIPAKAEWLGFGSGNFVDGPTAKDVLSDANGRWYRYSLAGPLSDVIVIFESDRKLPDEIKALSVWNQAVSLKEFMVAMEDQGEIVSFMGHDKENETLKVNDKIVFVMDDVKGSPTKKRRISKVRPVVFGAYMDAVKLRAVRHPFKLAWRVRMNNNRQITPLRPVLIHMIEPLRAAAWALSFPIMDTVSTETSPSFNSPPFSVEAYESDLQSLSAAAKEGETQAKPSGLRKLERFEVNSDGDEPEETGSWDLEMEEEEEEEEGGSKKKPAKKQHPKKGAKKTQKKKKKQSESDEPDKKDKKRKKDDDDDDIDSDEEAPKRGRGRPKKTRQSNAKGSSKRGGSTKETRKKSSKKKGNKGGKRRSTAGGGDLESLLQKAQDAERRFGFGSVAVSSSDNEESQCAHVDEPVAGTAAAAQPGPDVDNQPPPERNPVGTQIETPALESRDTEKNGFAAAAGEATDLVHVTQEIKGSLAAAAGDPTELAETLQDEIKDSQGEAAVEPKELAQTLQDGYHQEIKDSQEEATVEPEELVQTQQDGYHQEIKDSQTDAVELVQTQQVQAEMNSSWGNAVREPMEPPEKNLKEDPAGEANEPVPTHTPKASATAVDLVSPESEIKDYEDDTPTPKRALRAKKLHEALHIEMRSEAYSCQIQGKARPGSTQEECFAQGQECEQECQAEKCEQAGDEPDKAEESEQDGEPRAEEWKQDDEPQAEESEQDDEPQAEEWEQDEQPQAEEWKQDEEPDKAEEWKQDDEPPAEECCQ</sequence>
<feature type="compositionally biased region" description="Acidic residues" evidence="1">
    <location>
        <begin position="1694"/>
        <end position="1717"/>
    </location>
</feature>
<evidence type="ECO:0000313" key="2">
    <source>
        <dbReference type="EMBL" id="OLQ08636.1"/>
    </source>
</evidence>
<evidence type="ECO:0000313" key="3">
    <source>
        <dbReference type="Proteomes" id="UP000186817"/>
    </source>
</evidence>
<feature type="region of interest" description="Disordered" evidence="1">
    <location>
        <begin position="1403"/>
        <end position="1425"/>
    </location>
</feature>
<feature type="compositionally biased region" description="Basic residues" evidence="1">
    <location>
        <begin position="1801"/>
        <end position="1818"/>
    </location>
</feature>
<feature type="compositionally biased region" description="Basic and acidic residues" evidence="1">
    <location>
        <begin position="2130"/>
        <end position="2162"/>
    </location>
</feature>
<feature type="region of interest" description="Disordered" evidence="1">
    <location>
        <begin position="1"/>
        <end position="42"/>
    </location>
</feature>
<gene>
    <name evidence="2" type="ORF">AK812_SmicGene7853</name>
</gene>
<feature type="compositionally biased region" description="Low complexity" evidence="1">
    <location>
        <begin position="2115"/>
        <end position="2124"/>
    </location>
</feature>
<feature type="compositionally biased region" description="Low complexity" evidence="1">
    <location>
        <begin position="339"/>
        <end position="352"/>
    </location>
</feature>
<feature type="compositionally biased region" description="Basic and acidic residues" evidence="1">
    <location>
        <begin position="1091"/>
        <end position="1103"/>
    </location>
</feature>
<accession>A0A1Q9EMG2</accession>
<feature type="compositionally biased region" description="Basic residues" evidence="1">
    <location>
        <begin position="1721"/>
        <end position="1743"/>
    </location>
</feature>
<name>A0A1Q9EMG2_SYMMI</name>
<reference evidence="2 3" key="1">
    <citation type="submission" date="2016-02" db="EMBL/GenBank/DDBJ databases">
        <title>Genome analysis of coral dinoflagellate symbionts highlights evolutionary adaptations to a symbiotic lifestyle.</title>
        <authorList>
            <person name="Aranda M."/>
            <person name="Li Y."/>
            <person name="Liew Y.J."/>
            <person name="Baumgarten S."/>
            <person name="Simakov O."/>
            <person name="Wilson M."/>
            <person name="Piel J."/>
            <person name="Ashoor H."/>
            <person name="Bougouffa S."/>
            <person name="Bajic V.B."/>
            <person name="Ryu T."/>
            <person name="Ravasi T."/>
            <person name="Bayer T."/>
            <person name="Micklem G."/>
            <person name="Kim H."/>
            <person name="Bhak J."/>
            <person name="Lajeunesse T.C."/>
            <person name="Voolstra C.R."/>
        </authorList>
    </citation>
    <scope>NUCLEOTIDE SEQUENCE [LARGE SCALE GENOMIC DNA]</scope>
    <source>
        <strain evidence="2 3">CCMP2467</strain>
    </source>
</reference>
<dbReference type="OrthoDB" id="436292at2759"/>
<feature type="compositionally biased region" description="Basic and acidic residues" evidence="1">
    <location>
        <begin position="2027"/>
        <end position="2040"/>
    </location>
</feature>
<proteinExistence type="predicted"/>
<feature type="compositionally biased region" description="Acidic residues" evidence="1">
    <location>
        <begin position="1761"/>
        <end position="1770"/>
    </location>
</feature>